<dbReference type="GO" id="GO:0003700">
    <property type="term" value="F:DNA-binding transcription factor activity"/>
    <property type="evidence" value="ECO:0007669"/>
    <property type="project" value="InterPro"/>
</dbReference>
<dbReference type="STRING" id="408074.SAMN05660909_01232"/>
<evidence type="ECO:0000256" key="2">
    <source>
        <dbReference type="ARBA" id="ARBA00023125"/>
    </source>
</evidence>
<feature type="domain" description="HTH araC/xylS-type" evidence="4">
    <location>
        <begin position="179"/>
        <end position="288"/>
    </location>
</feature>
<name>A0A1H3ZJ82_9BACT</name>
<reference evidence="6" key="1">
    <citation type="submission" date="2016-10" db="EMBL/GenBank/DDBJ databases">
        <authorList>
            <person name="Varghese N."/>
            <person name="Submissions S."/>
        </authorList>
    </citation>
    <scope>NUCLEOTIDE SEQUENCE [LARGE SCALE GENOMIC DNA]</scope>
    <source>
        <strain evidence="6">DSM 23920</strain>
    </source>
</reference>
<evidence type="ECO:0000256" key="1">
    <source>
        <dbReference type="ARBA" id="ARBA00023015"/>
    </source>
</evidence>
<evidence type="ECO:0000313" key="5">
    <source>
        <dbReference type="EMBL" id="SEA23294.1"/>
    </source>
</evidence>
<gene>
    <name evidence="5" type="ORF">SAMN05660909_01232</name>
</gene>
<dbReference type="PRINTS" id="PR00032">
    <property type="entry name" value="HTHARAC"/>
</dbReference>
<dbReference type="PROSITE" id="PS01124">
    <property type="entry name" value="HTH_ARAC_FAMILY_2"/>
    <property type="match status" value="1"/>
</dbReference>
<dbReference type="PANTHER" id="PTHR43280">
    <property type="entry name" value="ARAC-FAMILY TRANSCRIPTIONAL REGULATOR"/>
    <property type="match status" value="1"/>
</dbReference>
<dbReference type="Proteomes" id="UP000199656">
    <property type="component" value="Unassembled WGS sequence"/>
</dbReference>
<proteinExistence type="predicted"/>
<keyword evidence="2" id="KW-0238">DNA-binding</keyword>
<dbReference type="SUPFAM" id="SSF46689">
    <property type="entry name" value="Homeodomain-like"/>
    <property type="match status" value="1"/>
</dbReference>
<dbReference type="SMART" id="SM00342">
    <property type="entry name" value="HTH_ARAC"/>
    <property type="match status" value="1"/>
</dbReference>
<dbReference type="InterPro" id="IPR037923">
    <property type="entry name" value="HTH-like"/>
</dbReference>
<organism evidence="5 6">
    <name type="scientific">Chitinophaga terrae</name>
    <name type="common">ex Kim and Jung 2007</name>
    <dbReference type="NCBI Taxonomy" id="408074"/>
    <lineage>
        <taxon>Bacteria</taxon>
        <taxon>Pseudomonadati</taxon>
        <taxon>Bacteroidota</taxon>
        <taxon>Chitinophagia</taxon>
        <taxon>Chitinophagales</taxon>
        <taxon>Chitinophagaceae</taxon>
        <taxon>Chitinophaga</taxon>
    </lineage>
</organism>
<dbReference type="InterPro" id="IPR020449">
    <property type="entry name" value="Tscrpt_reg_AraC-type_HTH"/>
</dbReference>
<evidence type="ECO:0000313" key="6">
    <source>
        <dbReference type="Proteomes" id="UP000199656"/>
    </source>
</evidence>
<evidence type="ECO:0000259" key="4">
    <source>
        <dbReference type="PROSITE" id="PS01124"/>
    </source>
</evidence>
<dbReference type="GO" id="GO:0043565">
    <property type="term" value="F:sequence-specific DNA binding"/>
    <property type="evidence" value="ECO:0007669"/>
    <property type="project" value="InterPro"/>
</dbReference>
<dbReference type="InterPro" id="IPR018060">
    <property type="entry name" value="HTH_AraC"/>
</dbReference>
<keyword evidence="3" id="KW-0804">Transcription</keyword>
<dbReference type="AlphaFoldDB" id="A0A1H3ZJ82"/>
<evidence type="ECO:0000256" key="3">
    <source>
        <dbReference type="ARBA" id="ARBA00023163"/>
    </source>
</evidence>
<dbReference type="Pfam" id="PF12833">
    <property type="entry name" value="HTH_18"/>
    <property type="match status" value="1"/>
</dbReference>
<dbReference type="EMBL" id="FNRL01000004">
    <property type="protein sequence ID" value="SEA23294.1"/>
    <property type="molecule type" value="Genomic_DNA"/>
</dbReference>
<sequence>MRMNYKREKPVQKAGNIPSQGYLVYEIHTNTAKDYSRKDFYKICLVSGRHLIEYADRGIEINGNNLFFGTPHIPYSWEVVSTDQAGYSILFTEQFLKTGISSESLQQSPLFRIGGTPIFNLSGEQRDYIAGIFRKMIGEQDSDYIFKEELMRNCINLIIHEALKMHPSEGYFKQKNASARIASLFMELLERQFPVDSQRQLTIKTPHDFADVLAVHVNHLNRSVKEITGKPTSLHIAERIVTEAKSLLEHTDWSITEIAYALGFEYPTHFNTYFKKLTGKAPTAYRTENV</sequence>
<dbReference type="Gene3D" id="1.10.10.60">
    <property type="entry name" value="Homeodomain-like"/>
    <property type="match status" value="1"/>
</dbReference>
<dbReference type="InterPro" id="IPR009057">
    <property type="entry name" value="Homeodomain-like_sf"/>
</dbReference>
<accession>A0A1H3ZJ82</accession>
<keyword evidence="6" id="KW-1185">Reference proteome</keyword>
<dbReference type="PANTHER" id="PTHR43280:SF32">
    <property type="entry name" value="TRANSCRIPTIONAL REGULATORY PROTEIN"/>
    <property type="match status" value="1"/>
</dbReference>
<keyword evidence="1" id="KW-0805">Transcription regulation</keyword>
<dbReference type="SUPFAM" id="SSF51215">
    <property type="entry name" value="Regulatory protein AraC"/>
    <property type="match status" value="1"/>
</dbReference>
<protein>
    <submittedName>
        <fullName evidence="5">Transcriptional regulator, AraC family</fullName>
    </submittedName>
</protein>